<keyword evidence="3" id="KW-0597">Phosphoprotein</keyword>
<evidence type="ECO:0000256" key="3">
    <source>
        <dbReference type="ARBA" id="ARBA00022553"/>
    </source>
</evidence>
<dbReference type="SMART" id="SM00387">
    <property type="entry name" value="HATPase_c"/>
    <property type="match status" value="1"/>
</dbReference>
<dbReference type="GO" id="GO:0007234">
    <property type="term" value="P:osmosensory signaling via phosphorelay pathway"/>
    <property type="evidence" value="ECO:0007669"/>
    <property type="project" value="TreeGrafter"/>
</dbReference>
<evidence type="ECO:0000256" key="2">
    <source>
        <dbReference type="ARBA" id="ARBA00012438"/>
    </source>
</evidence>
<dbReference type="PROSITE" id="PS50109">
    <property type="entry name" value="HIS_KIN"/>
    <property type="match status" value="1"/>
</dbReference>
<dbReference type="PANTHER" id="PTHR42878:SF15">
    <property type="entry name" value="BACTERIOPHYTOCHROME"/>
    <property type="match status" value="1"/>
</dbReference>
<evidence type="ECO:0000256" key="1">
    <source>
        <dbReference type="ARBA" id="ARBA00000085"/>
    </source>
</evidence>
<feature type="non-terminal residue" evidence="8">
    <location>
        <position position="1"/>
    </location>
</feature>
<dbReference type="InterPro" id="IPR005467">
    <property type="entry name" value="His_kinase_dom"/>
</dbReference>
<dbReference type="InterPro" id="IPR036890">
    <property type="entry name" value="HATPase_C_sf"/>
</dbReference>
<evidence type="ECO:0000313" key="8">
    <source>
        <dbReference type="EMBL" id="KKL45137.1"/>
    </source>
</evidence>
<dbReference type="FunFam" id="3.30.565.10:FF:000006">
    <property type="entry name" value="Sensor histidine kinase WalK"/>
    <property type="match status" value="1"/>
</dbReference>
<dbReference type="GO" id="GO:0030295">
    <property type="term" value="F:protein kinase activator activity"/>
    <property type="evidence" value="ECO:0007669"/>
    <property type="project" value="TreeGrafter"/>
</dbReference>
<dbReference type="GO" id="GO:0000156">
    <property type="term" value="F:phosphorelay response regulator activity"/>
    <property type="evidence" value="ECO:0007669"/>
    <property type="project" value="TreeGrafter"/>
</dbReference>
<dbReference type="Pfam" id="PF00512">
    <property type="entry name" value="HisKA"/>
    <property type="match status" value="1"/>
</dbReference>
<comment type="caution">
    <text evidence="8">The sequence shown here is derived from an EMBL/GenBank/DDBJ whole genome shotgun (WGS) entry which is preliminary data.</text>
</comment>
<comment type="catalytic activity">
    <reaction evidence="1">
        <text>ATP + protein L-histidine = ADP + protein N-phospho-L-histidine.</text>
        <dbReference type="EC" id="2.7.13.3"/>
    </reaction>
</comment>
<dbReference type="PRINTS" id="PR00344">
    <property type="entry name" value="BCTRLSENSOR"/>
</dbReference>
<dbReference type="GO" id="GO:0000155">
    <property type="term" value="F:phosphorelay sensor kinase activity"/>
    <property type="evidence" value="ECO:0007669"/>
    <property type="project" value="InterPro"/>
</dbReference>
<reference evidence="8" key="1">
    <citation type="journal article" date="2015" name="Nature">
        <title>Complex archaea that bridge the gap between prokaryotes and eukaryotes.</title>
        <authorList>
            <person name="Spang A."/>
            <person name="Saw J.H."/>
            <person name="Jorgensen S.L."/>
            <person name="Zaremba-Niedzwiedzka K."/>
            <person name="Martijn J."/>
            <person name="Lind A.E."/>
            <person name="van Eijk R."/>
            <person name="Schleper C."/>
            <person name="Guy L."/>
            <person name="Ettema T.J."/>
        </authorList>
    </citation>
    <scope>NUCLEOTIDE SEQUENCE</scope>
</reference>
<accession>A0A0F9F233</accession>
<gene>
    <name evidence="8" type="ORF">LCGC14_2358710</name>
</gene>
<dbReference type="SMART" id="SM00388">
    <property type="entry name" value="HisKA"/>
    <property type="match status" value="1"/>
</dbReference>
<dbReference type="SUPFAM" id="SSF55874">
    <property type="entry name" value="ATPase domain of HSP90 chaperone/DNA topoisomerase II/histidine kinase"/>
    <property type="match status" value="1"/>
</dbReference>
<sequence>DILKLNKSLEQKVKDRTAALKDANDNLEKTVKLRTEQLEVTNKELESFSYSVSHDLRAPLRAITGFSSFLQRDFEASLGDEGKRFLSIIVRNTSLMGQLIDDILVFSRLNRSELATTQLNLKTIFNTVYLRLLEEKENKGRNIEFIVDNLPHAQGDRAMITQVIVNLVSNALKYTETKEKTHIHVGCQNINDSATYFIKDNGVGFDERHKSKLFKVFQRLHNERDFRGTGIGLAIVKRVITKHGGKVWGESVLNEGATFYFTLT</sequence>
<keyword evidence="4" id="KW-0808">Transferase</keyword>
<dbReference type="InterPro" id="IPR004358">
    <property type="entry name" value="Sig_transdc_His_kin-like_C"/>
</dbReference>
<dbReference type="InterPro" id="IPR050351">
    <property type="entry name" value="BphY/WalK/GraS-like"/>
</dbReference>
<dbReference type="InterPro" id="IPR036097">
    <property type="entry name" value="HisK_dim/P_sf"/>
</dbReference>
<keyword evidence="5" id="KW-0418">Kinase</keyword>
<dbReference type="InterPro" id="IPR003594">
    <property type="entry name" value="HATPase_dom"/>
</dbReference>
<dbReference type="EMBL" id="LAZR01034497">
    <property type="protein sequence ID" value="KKL45137.1"/>
    <property type="molecule type" value="Genomic_DNA"/>
</dbReference>
<evidence type="ECO:0000256" key="5">
    <source>
        <dbReference type="ARBA" id="ARBA00022777"/>
    </source>
</evidence>
<evidence type="ECO:0000259" key="7">
    <source>
        <dbReference type="PROSITE" id="PS50109"/>
    </source>
</evidence>
<dbReference type="Gene3D" id="1.10.287.130">
    <property type="match status" value="1"/>
</dbReference>
<dbReference type="SUPFAM" id="SSF47384">
    <property type="entry name" value="Homodimeric domain of signal transducing histidine kinase"/>
    <property type="match status" value="1"/>
</dbReference>
<dbReference type="InterPro" id="IPR003661">
    <property type="entry name" value="HisK_dim/P_dom"/>
</dbReference>
<feature type="coiled-coil region" evidence="6">
    <location>
        <begin position="6"/>
        <end position="44"/>
    </location>
</feature>
<dbReference type="Gene3D" id="3.30.565.10">
    <property type="entry name" value="Histidine kinase-like ATPase, C-terminal domain"/>
    <property type="match status" value="1"/>
</dbReference>
<dbReference type="AlphaFoldDB" id="A0A0F9F233"/>
<feature type="domain" description="Histidine kinase" evidence="7">
    <location>
        <begin position="51"/>
        <end position="264"/>
    </location>
</feature>
<proteinExistence type="predicted"/>
<keyword evidence="6" id="KW-0175">Coiled coil</keyword>
<dbReference type="Pfam" id="PF02518">
    <property type="entry name" value="HATPase_c"/>
    <property type="match status" value="1"/>
</dbReference>
<evidence type="ECO:0000256" key="4">
    <source>
        <dbReference type="ARBA" id="ARBA00022679"/>
    </source>
</evidence>
<protein>
    <recommendedName>
        <fullName evidence="2">histidine kinase</fullName>
        <ecNumber evidence="2">2.7.13.3</ecNumber>
    </recommendedName>
</protein>
<organism evidence="8">
    <name type="scientific">marine sediment metagenome</name>
    <dbReference type="NCBI Taxonomy" id="412755"/>
    <lineage>
        <taxon>unclassified sequences</taxon>
        <taxon>metagenomes</taxon>
        <taxon>ecological metagenomes</taxon>
    </lineage>
</organism>
<dbReference type="EC" id="2.7.13.3" evidence="2"/>
<dbReference type="PANTHER" id="PTHR42878">
    <property type="entry name" value="TWO-COMPONENT HISTIDINE KINASE"/>
    <property type="match status" value="1"/>
</dbReference>
<dbReference type="CDD" id="cd00082">
    <property type="entry name" value="HisKA"/>
    <property type="match status" value="1"/>
</dbReference>
<evidence type="ECO:0000256" key="6">
    <source>
        <dbReference type="SAM" id="Coils"/>
    </source>
</evidence>
<name>A0A0F9F233_9ZZZZ</name>